<feature type="coiled-coil region" evidence="6">
    <location>
        <begin position="95"/>
        <end position="122"/>
    </location>
</feature>
<accession>A0A225UHH2</accession>
<dbReference type="OrthoDB" id="128000at2759"/>
<comment type="similarity">
    <text evidence="2 5">Belongs to the RxLR effector family.</text>
</comment>
<evidence type="ECO:0000256" key="3">
    <source>
        <dbReference type="ARBA" id="ARBA00022525"/>
    </source>
</evidence>
<feature type="chain" id="PRO_5028523465" description="RxLR effector protein" evidence="5">
    <location>
        <begin position="21"/>
        <end position="126"/>
    </location>
</feature>
<evidence type="ECO:0000313" key="9">
    <source>
        <dbReference type="Proteomes" id="UP000198211"/>
    </source>
</evidence>
<feature type="compositionally biased region" description="Acidic residues" evidence="7">
    <location>
        <begin position="54"/>
        <end position="70"/>
    </location>
</feature>
<evidence type="ECO:0000256" key="6">
    <source>
        <dbReference type="SAM" id="Coils"/>
    </source>
</evidence>
<keyword evidence="6" id="KW-0175">Coiled coil</keyword>
<dbReference type="AlphaFoldDB" id="A0A225UHH2"/>
<dbReference type="GO" id="GO:0005576">
    <property type="term" value="C:extracellular region"/>
    <property type="evidence" value="ECO:0007669"/>
    <property type="project" value="UniProtKB-SubCell"/>
</dbReference>
<keyword evidence="9" id="KW-1185">Reference proteome</keyword>
<comment type="subcellular location">
    <subcellularLocation>
        <location evidence="1 5">Secreted</location>
    </subcellularLocation>
</comment>
<keyword evidence="3 5" id="KW-0964">Secreted</keyword>
<dbReference type="Pfam" id="PF16810">
    <property type="entry name" value="RXLR"/>
    <property type="match status" value="1"/>
</dbReference>
<evidence type="ECO:0000313" key="8">
    <source>
        <dbReference type="EMBL" id="OWY92544.1"/>
    </source>
</evidence>
<evidence type="ECO:0000256" key="1">
    <source>
        <dbReference type="ARBA" id="ARBA00004613"/>
    </source>
</evidence>
<sequence length="126" mass="13623">MRLIHTIALVVAVTLHANSAALPAEDFNGITKNAASPDLIDQSSTRLLRRVENEYVDDDDDDNDDDDEEERGGGFKGTLSKLNPIKGVKKTAAEIAAQSAKAKQAIKEAADYQNMIDAANRLVRGD</sequence>
<protein>
    <recommendedName>
        <fullName evidence="5">RxLR effector protein</fullName>
    </recommendedName>
</protein>
<feature type="region of interest" description="Disordered" evidence="7">
    <location>
        <begin position="52"/>
        <end position="78"/>
    </location>
</feature>
<comment type="domain">
    <text evidence="5">The RxLR-dEER motif acts to carry the protein into the host cell cytoplasm through binding to cell surface phosphatidylinositol-3-phosphate.</text>
</comment>
<dbReference type="InterPro" id="IPR031825">
    <property type="entry name" value="RXLR"/>
</dbReference>
<feature type="signal peptide" evidence="5">
    <location>
        <begin position="1"/>
        <end position="20"/>
    </location>
</feature>
<comment type="caution">
    <text evidence="8">The sequence shown here is derived from an EMBL/GenBank/DDBJ whole genome shotgun (WGS) entry which is preliminary data.</text>
</comment>
<evidence type="ECO:0000256" key="7">
    <source>
        <dbReference type="SAM" id="MobiDB-lite"/>
    </source>
</evidence>
<gene>
    <name evidence="8" type="ORF">PHMEG_00038410</name>
</gene>
<dbReference type="Proteomes" id="UP000198211">
    <property type="component" value="Unassembled WGS sequence"/>
</dbReference>
<organism evidence="8 9">
    <name type="scientific">Phytophthora megakarya</name>
    <dbReference type="NCBI Taxonomy" id="4795"/>
    <lineage>
        <taxon>Eukaryota</taxon>
        <taxon>Sar</taxon>
        <taxon>Stramenopiles</taxon>
        <taxon>Oomycota</taxon>
        <taxon>Peronosporomycetes</taxon>
        <taxon>Peronosporales</taxon>
        <taxon>Peronosporaceae</taxon>
        <taxon>Phytophthora</taxon>
    </lineage>
</organism>
<name>A0A225UHH2_9STRA</name>
<evidence type="ECO:0000256" key="2">
    <source>
        <dbReference type="ARBA" id="ARBA00010400"/>
    </source>
</evidence>
<keyword evidence="4 5" id="KW-0732">Signal</keyword>
<reference evidence="9" key="1">
    <citation type="submission" date="2017-03" db="EMBL/GenBank/DDBJ databases">
        <title>Phytopthora megakarya and P. palmivora, two closely related causual agents of cacao black pod achieved similar genome size and gene model numbers by different mechanisms.</title>
        <authorList>
            <person name="Ali S."/>
            <person name="Shao J."/>
            <person name="Larry D.J."/>
            <person name="Kronmiller B."/>
            <person name="Shen D."/>
            <person name="Strem M.D."/>
            <person name="Melnick R.L."/>
            <person name="Guiltinan M.J."/>
            <person name="Tyler B.M."/>
            <person name="Meinhardt L.W."/>
            <person name="Bailey B.A."/>
        </authorList>
    </citation>
    <scope>NUCLEOTIDE SEQUENCE [LARGE SCALE GENOMIC DNA]</scope>
    <source>
        <strain evidence="9">zdho120</strain>
    </source>
</reference>
<evidence type="ECO:0000256" key="5">
    <source>
        <dbReference type="RuleBase" id="RU367124"/>
    </source>
</evidence>
<comment type="function">
    <text evidence="5">Effector that suppresses plant defense responses during pathogen infection.</text>
</comment>
<dbReference type="EMBL" id="NBNE01017835">
    <property type="protein sequence ID" value="OWY92544.1"/>
    <property type="molecule type" value="Genomic_DNA"/>
</dbReference>
<evidence type="ECO:0000256" key="4">
    <source>
        <dbReference type="ARBA" id="ARBA00022729"/>
    </source>
</evidence>
<proteinExistence type="inferred from homology"/>